<name>A0A9X5E455_9CYAN</name>
<evidence type="ECO:0000313" key="2">
    <source>
        <dbReference type="EMBL" id="NHC34822.1"/>
    </source>
</evidence>
<reference evidence="2 3" key="1">
    <citation type="journal article" date="2015" name="Genome Announc.">
        <title>Draft Genome Sequence of the Terrestrial Cyanobacterium Scytonema millei VB511283, Isolated from Eastern India.</title>
        <authorList>
            <person name="Sen D."/>
            <person name="Chandrababunaidu M.M."/>
            <person name="Singh D."/>
            <person name="Sanghi N."/>
            <person name="Ghorai A."/>
            <person name="Mishra G.P."/>
            <person name="Madduluri M."/>
            <person name="Adhikary S.P."/>
            <person name="Tripathy S."/>
        </authorList>
    </citation>
    <scope>NUCLEOTIDE SEQUENCE [LARGE SCALE GENOMIC DNA]</scope>
    <source>
        <strain evidence="2 3">VB511283</strain>
    </source>
</reference>
<proteinExistence type="predicted"/>
<dbReference type="AlphaFoldDB" id="A0A9X5E455"/>
<dbReference type="OrthoDB" id="5801353at2"/>
<feature type="domain" description="DUF6883" evidence="1">
    <location>
        <begin position="3"/>
        <end position="109"/>
    </location>
</feature>
<protein>
    <recommendedName>
        <fullName evidence="1">DUF6883 domain-containing protein</fullName>
    </recommendedName>
</protein>
<accession>A0A9X5E455</accession>
<evidence type="ECO:0000259" key="1">
    <source>
        <dbReference type="Pfam" id="PF21814"/>
    </source>
</evidence>
<organism evidence="2 3">
    <name type="scientific">Scytonema millei VB511283</name>
    <dbReference type="NCBI Taxonomy" id="1245923"/>
    <lineage>
        <taxon>Bacteria</taxon>
        <taxon>Bacillati</taxon>
        <taxon>Cyanobacteriota</taxon>
        <taxon>Cyanophyceae</taxon>
        <taxon>Nostocales</taxon>
        <taxon>Scytonemataceae</taxon>
        <taxon>Scytonema</taxon>
    </lineage>
</organism>
<dbReference type="EMBL" id="JTJC03000002">
    <property type="protein sequence ID" value="NHC34822.1"/>
    <property type="molecule type" value="Genomic_DNA"/>
</dbReference>
<dbReference type="InterPro" id="IPR049250">
    <property type="entry name" value="DUF6883"/>
</dbReference>
<comment type="caution">
    <text evidence="2">The sequence shown here is derived from an EMBL/GenBank/DDBJ whole genome shotgun (WGS) entry which is preliminary data.</text>
</comment>
<sequence>MQIPNAENAVVDIRKLRDYCLSLEHEKGKHKARLFLSALGITADNAEELRQLLLEAVKIHKAQLGRQDEFGQRYTLDFPLEWQNRSAIVRSGWIVEPDSKIPKLTTCYPL</sequence>
<keyword evidence="3" id="KW-1185">Reference proteome</keyword>
<dbReference type="Proteomes" id="UP000031532">
    <property type="component" value="Unassembled WGS sequence"/>
</dbReference>
<gene>
    <name evidence="2" type="ORF">QH73_0009135</name>
</gene>
<dbReference type="RefSeq" id="WP_039716669.1">
    <property type="nucleotide sequence ID" value="NZ_JTJC03000002.1"/>
</dbReference>
<dbReference type="Pfam" id="PF21814">
    <property type="entry name" value="DUF6883"/>
    <property type="match status" value="1"/>
</dbReference>
<evidence type="ECO:0000313" key="3">
    <source>
        <dbReference type="Proteomes" id="UP000031532"/>
    </source>
</evidence>